<dbReference type="AlphaFoldDB" id="A0A4P9W0L6"/>
<sequence length="105" mass="10780">MQIISPLAVILLASAAAATSNAPALVVGGDVKCGVSSTSGARCETGLTCMEDQFEKVHRCRHVSLFGGDCSRAFDVCEEGSSCLLFGAEATCGPDQTFVPPNTPV</sequence>
<gene>
    <name evidence="2" type="ORF">BDK51DRAFT_27748</name>
</gene>
<keyword evidence="1" id="KW-0732">Signal</keyword>
<reference evidence="3" key="1">
    <citation type="journal article" date="2018" name="Nat. Microbiol.">
        <title>Leveraging single-cell genomics to expand the fungal tree of life.</title>
        <authorList>
            <person name="Ahrendt S.R."/>
            <person name="Quandt C.A."/>
            <person name="Ciobanu D."/>
            <person name="Clum A."/>
            <person name="Salamov A."/>
            <person name="Andreopoulos B."/>
            <person name="Cheng J.F."/>
            <person name="Woyke T."/>
            <person name="Pelin A."/>
            <person name="Henrissat B."/>
            <person name="Reynolds N.K."/>
            <person name="Benny G.L."/>
            <person name="Smith M.E."/>
            <person name="James T.Y."/>
            <person name="Grigoriev I.V."/>
        </authorList>
    </citation>
    <scope>NUCLEOTIDE SEQUENCE [LARGE SCALE GENOMIC DNA]</scope>
</reference>
<feature type="non-terminal residue" evidence="2">
    <location>
        <position position="105"/>
    </location>
</feature>
<protein>
    <submittedName>
        <fullName evidence="2">Uncharacterized protein</fullName>
    </submittedName>
</protein>
<feature type="chain" id="PRO_5021003991" evidence="1">
    <location>
        <begin position="19"/>
        <end position="105"/>
    </location>
</feature>
<dbReference type="EMBL" id="KZ998894">
    <property type="protein sequence ID" value="RKO85634.1"/>
    <property type="molecule type" value="Genomic_DNA"/>
</dbReference>
<evidence type="ECO:0000256" key="1">
    <source>
        <dbReference type="SAM" id="SignalP"/>
    </source>
</evidence>
<feature type="signal peptide" evidence="1">
    <location>
        <begin position="1"/>
        <end position="18"/>
    </location>
</feature>
<evidence type="ECO:0000313" key="2">
    <source>
        <dbReference type="EMBL" id="RKO85634.1"/>
    </source>
</evidence>
<proteinExistence type="predicted"/>
<dbReference type="Proteomes" id="UP000269721">
    <property type="component" value="Unassembled WGS sequence"/>
</dbReference>
<name>A0A4P9W0L6_9FUNG</name>
<organism evidence="2 3">
    <name type="scientific">Blyttiomyces helicus</name>
    <dbReference type="NCBI Taxonomy" id="388810"/>
    <lineage>
        <taxon>Eukaryota</taxon>
        <taxon>Fungi</taxon>
        <taxon>Fungi incertae sedis</taxon>
        <taxon>Chytridiomycota</taxon>
        <taxon>Chytridiomycota incertae sedis</taxon>
        <taxon>Chytridiomycetes</taxon>
        <taxon>Chytridiomycetes incertae sedis</taxon>
        <taxon>Blyttiomyces</taxon>
    </lineage>
</organism>
<keyword evidence="3" id="KW-1185">Reference proteome</keyword>
<evidence type="ECO:0000313" key="3">
    <source>
        <dbReference type="Proteomes" id="UP000269721"/>
    </source>
</evidence>
<accession>A0A4P9W0L6</accession>